<name>A0A7X1B606_9BACT</name>
<keyword evidence="2" id="KW-1185">Reference proteome</keyword>
<organism evidence="1 2">
    <name type="scientific">Pelagicoccus albus</name>
    <dbReference type="NCBI Taxonomy" id="415222"/>
    <lineage>
        <taxon>Bacteria</taxon>
        <taxon>Pseudomonadati</taxon>
        <taxon>Verrucomicrobiota</taxon>
        <taxon>Opitutia</taxon>
        <taxon>Puniceicoccales</taxon>
        <taxon>Pelagicoccaceae</taxon>
        <taxon>Pelagicoccus</taxon>
    </lineage>
</organism>
<dbReference type="RefSeq" id="WP_185660195.1">
    <property type="nucleotide sequence ID" value="NZ_CAWPOO010000010.1"/>
</dbReference>
<dbReference type="Proteomes" id="UP000526501">
    <property type="component" value="Unassembled WGS sequence"/>
</dbReference>
<reference evidence="1 2" key="1">
    <citation type="submission" date="2020-07" db="EMBL/GenBank/DDBJ databases">
        <authorList>
            <person name="Feng X."/>
        </authorList>
    </citation>
    <scope>NUCLEOTIDE SEQUENCE [LARGE SCALE GENOMIC DNA]</scope>
    <source>
        <strain evidence="1 2">JCM23202</strain>
    </source>
</reference>
<dbReference type="AlphaFoldDB" id="A0A7X1B606"/>
<sequence>MKSILAVAVFCIHITTAMGYNIYITRSDELWDAEPEQQITFKEWKELVDSTPSLRLDGYAEAGSGEDKIRINQEGLTACLNKEGEIIGWFTYSEGVISCDGPNDETIKEMYRIAKKLNADLMGAEGEYYGPDAEVIKNEN</sequence>
<gene>
    <name evidence="1" type="ORF">H5P27_09630</name>
</gene>
<evidence type="ECO:0000313" key="2">
    <source>
        <dbReference type="Proteomes" id="UP000526501"/>
    </source>
</evidence>
<comment type="caution">
    <text evidence="1">The sequence shown here is derived from an EMBL/GenBank/DDBJ whole genome shotgun (WGS) entry which is preliminary data.</text>
</comment>
<proteinExistence type="predicted"/>
<accession>A0A7X1B606</accession>
<protein>
    <submittedName>
        <fullName evidence="1">Uncharacterized protein</fullName>
    </submittedName>
</protein>
<evidence type="ECO:0000313" key="1">
    <source>
        <dbReference type="EMBL" id="MBC2606308.1"/>
    </source>
</evidence>
<dbReference type="EMBL" id="JACHVC010000010">
    <property type="protein sequence ID" value="MBC2606308.1"/>
    <property type="molecule type" value="Genomic_DNA"/>
</dbReference>